<evidence type="ECO:0000256" key="6">
    <source>
        <dbReference type="ARBA" id="ARBA00022763"/>
    </source>
</evidence>
<dbReference type="AlphaFoldDB" id="A0A1I3DR54"/>
<dbReference type="EC" id="2.1.1.63" evidence="3"/>
<dbReference type="InterPro" id="IPR036217">
    <property type="entry name" value="MethylDNA_cys_MeTrfase_DNAb"/>
</dbReference>
<dbReference type="Gene3D" id="1.10.10.10">
    <property type="entry name" value="Winged helix-like DNA-binding domain superfamily/Winged helix DNA-binding domain"/>
    <property type="match status" value="1"/>
</dbReference>
<evidence type="ECO:0000256" key="1">
    <source>
        <dbReference type="ARBA" id="ARBA00001286"/>
    </source>
</evidence>
<name>A0A1I3DR54_9RHOB</name>
<dbReference type="InterPro" id="IPR014048">
    <property type="entry name" value="MethylDNA_cys_MeTrfase_DNA-bd"/>
</dbReference>
<keyword evidence="4 11" id="KW-0489">Methyltransferase</keyword>
<dbReference type="STRING" id="34004.SAMN04488021_14131"/>
<dbReference type="InterPro" id="IPR036388">
    <property type="entry name" value="WH-like_DNA-bd_sf"/>
</dbReference>
<dbReference type="PANTHER" id="PTHR10815">
    <property type="entry name" value="METHYLATED-DNA--PROTEIN-CYSTEINE METHYLTRANSFERASE"/>
    <property type="match status" value="1"/>
</dbReference>
<keyword evidence="12" id="KW-1185">Reference proteome</keyword>
<keyword evidence="5 11" id="KW-0808">Transferase</keyword>
<keyword evidence="6" id="KW-0227">DNA damage</keyword>
<comment type="catalytic activity">
    <reaction evidence="8">
        <text>a 6-O-methyl-2'-deoxyguanosine in DNA + L-cysteinyl-[protein] = S-methyl-L-cysteinyl-[protein] + a 2'-deoxyguanosine in DNA</text>
        <dbReference type="Rhea" id="RHEA:24000"/>
        <dbReference type="Rhea" id="RHEA-COMP:10131"/>
        <dbReference type="Rhea" id="RHEA-COMP:10132"/>
        <dbReference type="Rhea" id="RHEA-COMP:11367"/>
        <dbReference type="Rhea" id="RHEA-COMP:11368"/>
        <dbReference type="ChEBI" id="CHEBI:29950"/>
        <dbReference type="ChEBI" id="CHEBI:82612"/>
        <dbReference type="ChEBI" id="CHEBI:85445"/>
        <dbReference type="ChEBI" id="CHEBI:85448"/>
        <dbReference type="EC" id="2.1.1.63"/>
    </reaction>
</comment>
<dbReference type="RefSeq" id="WP_074970216.1">
    <property type="nucleotide sequence ID" value="NZ_CBCRYP010000039.1"/>
</dbReference>
<evidence type="ECO:0000256" key="4">
    <source>
        <dbReference type="ARBA" id="ARBA00022603"/>
    </source>
</evidence>
<dbReference type="CDD" id="cd06445">
    <property type="entry name" value="ATase"/>
    <property type="match status" value="1"/>
</dbReference>
<dbReference type="GO" id="GO:0032259">
    <property type="term" value="P:methylation"/>
    <property type="evidence" value="ECO:0007669"/>
    <property type="project" value="UniProtKB-KW"/>
</dbReference>
<dbReference type="Pfam" id="PF01035">
    <property type="entry name" value="DNA_binding_1"/>
    <property type="match status" value="1"/>
</dbReference>
<dbReference type="GO" id="GO:0003908">
    <property type="term" value="F:methylated-DNA-[protein]-cysteine S-methyltransferase activity"/>
    <property type="evidence" value="ECO:0007669"/>
    <property type="project" value="UniProtKB-EC"/>
</dbReference>
<evidence type="ECO:0000256" key="2">
    <source>
        <dbReference type="ARBA" id="ARBA00008711"/>
    </source>
</evidence>
<dbReference type="SUPFAM" id="SSF46767">
    <property type="entry name" value="Methylated DNA-protein cysteine methyltransferase, C-terminal domain"/>
    <property type="match status" value="1"/>
</dbReference>
<evidence type="ECO:0000256" key="5">
    <source>
        <dbReference type="ARBA" id="ARBA00022679"/>
    </source>
</evidence>
<sequence>MTIPPDPAAELAALLGHAPAEGAALASAWLATPLGPMIAVADRRRLHLLEFADRKALPAQMRRLSRQGGGRVGLGRTPVTDRAEAQLTAWFAGTRAGFDLPLEPGGTPFQHLVWQELQRIPPGTTISYAELARRIGRPAAVRAAASANGANRIALVIPCHRVLGTNGGLTGYGGGLWRKQALIRHESDRFGGQTAPDRAATGDSRPEKA</sequence>
<dbReference type="FunFam" id="1.10.10.10:FF:000214">
    <property type="entry name" value="Methylated-DNA--protein-cysteine methyltransferase"/>
    <property type="match status" value="1"/>
</dbReference>
<evidence type="ECO:0000256" key="9">
    <source>
        <dbReference type="SAM" id="MobiDB-lite"/>
    </source>
</evidence>
<dbReference type="InterPro" id="IPR001497">
    <property type="entry name" value="MethylDNA_cys_MeTrfase_AS"/>
</dbReference>
<accession>A0A1I3DR54</accession>
<evidence type="ECO:0000313" key="11">
    <source>
        <dbReference type="EMBL" id="SFH89192.1"/>
    </source>
</evidence>
<evidence type="ECO:0000256" key="7">
    <source>
        <dbReference type="ARBA" id="ARBA00023204"/>
    </source>
</evidence>
<dbReference type="PROSITE" id="PS00374">
    <property type="entry name" value="MGMT"/>
    <property type="match status" value="1"/>
</dbReference>
<dbReference type="Proteomes" id="UP000183635">
    <property type="component" value="Unassembled WGS sequence"/>
</dbReference>
<protein>
    <recommendedName>
        <fullName evidence="3">methylated-DNA--[protein]-cysteine S-methyltransferase</fullName>
        <ecNumber evidence="3">2.1.1.63</ecNumber>
    </recommendedName>
</protein>
<dbReference type="PANTHER" id="PTHR10815:SF5">
    <property type="entry name" value="METHYLATED-DNA--PROTEIN-CYSTEINE METHYLTRANSFERASE"/>
    <property type="match status" value="1"/>
</dbReference>
<comment type="catalytic activity">
    <reaction evidence="1">
        <text>a 4-O-methyl-thymidine in DNA + L-cysteinyl-[protein] = a thymidine in DNA + S-methyl-L-cysteinyl-[protein]</text>
        <dbReference type="Rhea" id="RHEA:53428"/>
        <dbReference type="Rhea" id="RHEA-COMP:10131"/>
        <dbReference type="Rhea" id="RHEA-COMP:10132"/>
        <dbReference type="Rhea" id="RHEA-COMP:13555"/>
        <dbReference type="Rhea" id="RHEA-COMP:13556"/>
        <dbReference type="ChEBI" id="CHEBI:29950"/>
        <dbReference type="ChEBI" id="CHEBI:82612"/>
        <dbReference type="ChEBI" id="CHEBI:137386"/>
        <dbReference type="ChEBI" id="CHEBI:137387"/>
        <dbReference type="EC" id="2.1.1.63"/>
    </reaction>
</comment>
<reference evidence="11 12" key="1">
    <citation type="submission" date="2016-10" db="EMBL/GenBank/DDBJ databases">
        <authorList>
            <person name="de Groot N.N."/>
        </authorList>
    </citation>
    <scope>NUCLEOTIDE SEQUENCE [LARGE SCALE GENOMIC DNA]</scope>
    <source>
        <strain evidence="11 12">DSM 8537</strain>
    </source>
</reference>
<dbReference type="Gene3D" id="3.30.160.70">
    <property type="entry name" value="Methylated DNA-protein cysteine methyltransferase domain"/>
    <property type="match status" value="1"/>
</dbReference>
<feature type="domain" description="Methylated-DNA-[protein]-cysteine S-methyltransferase DNA binding" evidence="10">
    <location>
        <begin position="108"/>
        <end position="187"/>
    </location>
</feature>
<proteinExistence type="inferred from homology"/>
<evidence type="ECO:0000256" key="8">
    <source>
        <dbReference type="ARBA" id="ARBA00049348"/>
    </source>
</evidence>
<dbReference type="EMBL" id="FOPU01000041">
    <property type="protein sequence ID" value="SFH89192.1"/>
    <property type="molecule type" value="Genomic_DNA"/>
</dbReference>
<keyword evidence="7" id="KW-0234">DNA repair</keyword>
<evidence type="ECO:0000313" key="12">
    <source>
        <dbReference type="Proteomes" id="UP000183635"/>
    </source>
</evidence>
<organism evidence="11 12">
    <name type="scientific">Paracoccus aminovorans</name>
    <dbReference type="NCBI Taxonomy" id="34004"/>
    <lineage>
        <taxon>Bacteria</taxon>
        <taxon>Pseudomonadati</taxon>
        <taxon>Pseudomonadota</taxon>
        <taxon>Alphaproteobacteria</taxon>
        <taxon>Rhodobacterales</taxon>
        <taxon>Paracoccaceae</taxon>
        <taxon>Paracoccus</taxon>
    </lineage>
</organism>
<dbReference type="SUPFAM" id="SSF53155">
    <property type="entry name" value="Methylated DNA-protein cysteine methyltransferase domain"/>
    <property type="match status" value="1"/>
</dbReference>
<dbReference type="OrthoDB" id="9802228at2"/>
<comment type="similarity">
    <text evidence="2">Belongs to the MGMT family.</text>
</comment>
<evidence type="ECO:0000259" key="10">
    <source>
        <dbReference type="Pfam" id="PF01035"/>
    </source>
</evidence>
<dbReference type="NCBIfam" id="TIGR00589">
    <property type="entry name" value="ogt"/>
    <property type="match status" value="1"/>
</dbReference>
<feature type="region of interest" description="Disordered" evidence="9">
    <location>
        <begin position="187"/>
        <end position="209"/>
    </location>
</feature>
<dbReference type="GO" id="GO:0006281">
    <property type="term" value="P:DNA repair"/>
    <property type="evidence" value="ECO:0007669"/>
    <property type="project" value="UniProtKB-KW"/>
</dbReference>
<evidence type="ECO:0000256" key="3">
    <source>
        <dbReference type="ARBA" id="ARBA00011918"/>
    </source>
</evidence>
<dbReference type="InterPro" id="IPR036631">
    <property type="entry name" value="MGMT_N_sf"/>
</dbReference>
<gene>
    <name evidence="11" type="ORF">SAMN04488021_14131</name>
</gene>